<gene>
    <name evidence="1" type="ORF">COA96_15805</name>
</gene>
<organism evidence="1 2">
    <name type="scientific">SAR86 cluster bacterium</name>
    <dbReference type="NCBI Taxonomy" id="2030880"/>
    <lineage>
        <taxon>Bacteria</taxon>
        <taxon>Pseudomonadati</taxon>
        <taxon>Pseudomonadota</taxon>
        <taxon>Gammaproteobacteria</taxon>
        <taxon>SAR86 cluster</taxon>
    </lineage>
</organism>
<dbReference type="AlphaFoldDB" id="A0A2A5AMH8"/>
<evidence type="ECO:0000313" key="2">
    <source>
        <dbReference type="Proteomes" id="UP000218327"/>
    </source>
</evidence>
<name>A0A2A5AMH8_9GAMM</name>
<accession>A0A2A5AMH8</accession>
<protein>
    <recommendedName>
        <fullName evidence="3">AlpA family phage regulatory protein</fullName>
    </recommendedName>
</protein>
<dbReference type="EMBL" id="NVVJ01000079">
    <property type="protein sequence ID" value="PCJ20524.1"/>
    <property type="molecule type" value="Genomic_DNA"/>
</dbReference>
<dbReference type="Proteomes" id="UP000218327">
    <property type="component" value="Unassembled WGS sequence"/>
</dbReference>
<comment type="caution">
    <text evidence="1">The sequence shown here is derived from an EMBL/GenBank/DDBJ whole genome shotgun (WGS) entry which is preliminary data.</text>
</comment>
<evidence type="ECO:0008006" key="3">
    <source>
        <dbReference type="Google" id="ProtNLM"/>
    </source>
</evidence>
<reference evidence="2" key="1">
    <citation type="submission" date="2017-08" db="EMBL/GenBank/DDBJ databases">
        <title>A dynamic microbial community with high functional redundancy inhabits the cold, oxic subseafloor aquifer.</title>
        <authorList>
            <person name="Tully B.J."/>
            <person name="Wheat C.G."/>
            <person name="Glazer B.T."/>
            <person name="Huber J.A."/>
        </authorList>
    </citation>
    <scope>NUCLEOTIDE SEQUENCE [LARGE SCALE GENOMIC DNA]</scope>
</reference>
<sequence length="91" mass="10611">METPISPKSIKNEFEAQVTAALMIQSNALIPIKLAVKLCGISRQEINRRIARRTFPKPHKLSNKRKAIRKAFYLLDLHEWIKNPHMYLQSE</sequence>
<evidence type="ECO:0000313" key="1">
    <source>
        <dbReference type="EMBL" id="PCJ20524.1"/>
    </source>
</evidence>
<proteinExistence type="predicted"/>